<evidence type="ECO:0000256" key="4">
    <source>
        <dbReference type="ARBA" id="ARBA00023172"/>
    </source>
</evidence>
<keyword evidence="1 6" id="KW-0963">Cytoplasm</keyword>
<comment type="subcellular location">
    <subcellularLocation>
        <location evidence="6">Cytoplasm</location>
    </subcellularLocation>
</comment>
<dbReference type="OrthoDB" id="5293449at2"/>
<dbReference type="CDD" id="cd14332">
    <property type="entry name" value="UBA_RuvA_C"/>
    <property type="match status" value="1"/>
</dbReference>
<dbReference type="InterPro" id="IPR013849">
    <property type="entry name" value="DNA_helicase_Holl-junc_RuvA_I"/>
</dbReference>
<dbReference type="GO" id="GO:0006281">
    <property type="term" value="P:DNA repair"/>
    <property type="evidence" value="ECO:0007669"/>
    <property type="project" value="UniProtKB-UniRule"/>
</dbReference>
<name>A0A347WLA6_9LACT</name>
<dbReference type="Gene3D" id="1.10.150.20">
    <property type="entry name" value="5' to 3' exonuclease, C-terminal subdomain"/>
    <property type="match status" value="1"/>
</dbReference>
<gene>
    <name evidence="6" type="primary">ruvA</name>
    <name evidence="8" type="ORF">CL176_07545</name>
</gene>
<evidence type="ECO:0000256" key="6">
    <source>
        <dbReference type="HAMAP-Rule" id="MF_00031"/>
    </source>
</evidence>
<dbReference type="GO" id="GO:0005737">
    <property type="term" value="C:cytoplasm"/>
    <property type="evidence" value="ECO:0007669"/>
    <property type="project" value="UniProtKB-SubCell"/>
</dbReference>
<feature type="domain" description="Helix-hairpin-helix DNA-binding motif class 1" evidence="7">
    <location>
        <begin position="107"/>
        <end position="126"/>
    </location>
</feature>
<dbReference type="NCBIfam" id="TIGR00084">
    <property type="entry name" value="ruvA"/>
    <property type="match status" value="1"/>
</dbReference>
<dbReference type="GO" id="GO:0009379">
    <property type="term" value="C:Holliday junction helicase complex"/>
    <property type="evidence" value="ECO:0007669"/>
    <property type="project" value="InterPro"/>
</dbReference>
<dbReference type="HAMAP" id="MF_00031">
    <property type="entry name" value="DNA_HJ_migration_RuvA"/>
    <property type="match status" value="1"/>
</dbReference>
<organism evidence="8 9">
    <name type="scientific">Suicoccus acidiformans</name>
    <dbReference type="NCBI Taxonomy" id="2036206"/>
    <lineage>
        <taxon>Bacteria</taxon>
        <taxon>Bacillati</taxon>
        <taxon>Bacillota</taxon>
        <taxon>Bacilli</taxon>
        <taxon>Lactobacillales</taxon>
        <taxon>Aerococcaceae</taxon>
        <taxon>Suicoccus</taxon>
    </lineage>
</organism>
<dbReference type="GO" id="GO:0006310">
    <property type="term" value="P:DNA recombination"/>
    <property type="evidence" value="ECO:0007669"/>
    <property type="project" value="UniProtKB-UniRule"/>
</dbReference>
<dbReference type="GO" id="GO:0009378">
    <property type="term" value="F:four-way junction helicase activity"/>
    <property type="evidence" value="ECO:0007669"/>
    <property type="project" value="InterPro"/>
</dbReference>
<dbReference type="Proteomes" id="UP000263232">
    <property type="component" value="Chromosome"/>
</dbReference>
<evidence type="ECO:0000259" key="7">
    <source>
        <dbReference type="SMART" id="SM00278"/>
    </source>
</evidence>
<evidence type="ECO:0000313" key="9">
    <source>
        <dbReference type="Proteomes" id="UP000263232"/>
    </source>
</evidence>
<dbReference type="RefSeq" id="WP_118990763.1">
    <property type="nucleotide sequence ID" value="NZ_CP023434.1"/>
</dbReference>
<keyword evidence="4 6" id="KW-0233">DNA recombination</keyword>
<dbReference type="AlphaFoldDB" id="A0A347WLA6"/>
<comment type="function">
    <text evidence="6">The RuvA-RuvB-RuvC complex processes Holliday junction (HJ) DNA during genetic recombination and DNA repair, while the RuvA-RuvB complex plays an important role in the rescue of blocked DNA replication forks via replication fork reversal (RFR). RuvA specifically binds to HJ cruciform DNA, conferring on it an open structure. The RuvB hexamer acts as an ATP-dependent pump, pulling dsDNA into and through the RuvAB complex. HJ branch migration allows RuvC to scan DNA until it finds its consensus sequence, where it cleaves and resolves the cruciform DNA.</text>
</comment>
<dbReference type="InterPro" id="IPR003583">
    <property type="entry name" value="Hlx-hairpin-Hlx_DNA-bd_motif"/>
</dbReference>
<comment type="caution">
    <text evidence="6">Lacks conserved residue(s) required for the propagation of feature annotation.</text>
</comment>
<evidence type="ECO:0000256" key="3">
    <source>
        <dbReference type="ARBA" id="ARBA00023125"/>
    </source>
</evidence>
<keyword evidence="3 6" id="KW-0238">DNA-binding</keyword>
<dbReference type="SMART" id="SM00278">
    <property type="entry name" value="HhH1"/>
    <property type="match status" value="2"/>
</dbReference>
<keyword evidence="9" id="KW-1185">Reference proteome</keyword>
<dbReference type="InterPro" id="IPR011114">
    <property type="entry name" value="RuvA_C"/>
</dbReference>
<dbReference type="GO" id="GO:0048476">
    <property type="term" value="C:Holliday junction resolvase complex"/>
    <property type="evidence" value="ECO:0007669"/>
    <property type="project" value="UniProtKB-UniRule"/>
</dbReference>
<keyword evidence="5 6" id="KW-0234">DNA repair</keyword>
<dbReference type="Pfam" id="PF14520">
    <property type="entry name" value="HHH_5"/>
    <property type="match status" value="1"/>
</dbReference>
<dbReference type="Pfam" id="PF07499">
    <property type="entry name" value="RuvA_C"/>
    <property type="match status" value="1"/>
</dbReference>
<feature type="domain" description="Helix-hairpin-helix DNA-binding motif class 1" evidence="7">
    <location>
        <begin position="72"/>
        <end position="91"/>
    </location>
</feature>
<evidence type="ECO:0000256" key="2">
    <source>
        <dbReference type="ARBA" id="ARBA00022763"/>
    </source>
</evidence>
<dbReference type="Gene3D" id="2.40.50.140">
    <property type="entry name" value="Nucleic acid-binding proteins"/>
    <property type="match status" value="1"/>
</dbReference>
<evidence type="ECO:0000256" key="5">
    <source>
        <dbReference type="ARBA" id="ARBA00023204"/>
    </source>
</evidence>
<dbReference type="InterPro" id="IPR012340">
    <property type="entry name" value="NA-bd_OB-fold"/>
</dbReference>
<reference evidence="8 9" key="1">
    <citation type="submission" date="2017-09" db="EMBL/GenBank/DDBJ databases">
        <title>Complete genome sequence of Oxytococcus suis strain ZY16052.</title>
        <authorList>
            <person name="Li F."/>
        </authorList>
    </citation>
    <scope>NUCLEOTIDE SEQUENCE [LARGE SCALE GENOMIC DNA]</scope>
    <source>
        <strain evidence="8 9">ZY16052</strain>
    </source>
</reference>
<proteinExistence type="inferred from homology"/>
<dbReference type="Pfam" id="PF01330">
    <property type="entry name" value="RuvA_N"/>
    <property type="match status" value="1"/>
</dbReference>
<comment type="similarity">
    <text evidence="6">Belongs to the RuvA family.</text>
</comment>
<accession>A0A347WLA6</accession>
<dbReference type="GO" id="GO:0000400">
    <property type="term" value="F:four-way junction DNA binding"/>
    <property type="evidence" value="ECO:0007669"/>
    <property type="project" value="UniProtKB-UniRule"/>
</dbReference>
<dbReference type="EMBL" id="CP023434">
    <property type="protein sequence ID" value="AXY25863.1"/>
    <property type="molecule type" value="Genomic_DNA"/>
</dbReference>
<comment type="subunit">
    <text evidence="6">Homotetramer. Forms an RuvA(8)-RuvB(12)-Holliday junction (HJ) complex. HJ DNA is sandwiched between 2 RuvA tetramers; dsDNA enters through RuvA and exits via RuvB. An RuvB hexamer assembles on each DNA strand where it exits the tetramer. Each RuvB hexamer is contacted by two RuvA subunits (via domain III) on 2 adjacent RuvB subunits; this complex drives branch migration. In the full resolvosome a probable DNA-RuvA(4)-RuvB(12)-RuvC(2) complex forms which resolves the HJ.</text>
</comment>
<dbReference type="GO" id="GO:0005524">
    <property type="term" value="F:ATP binding"/>
    <property type="evidence" value="ECO:0007669"/>
    <property type="project" value="InterPro"/>
</dbReference>
<sequence>MYEFIEGTLETLEPTYLVLNASGIGFRIFVANPYRWQDFVRESVRVYVELVTREDSQLLYGFKDQKELQLFQTLNKVSGIGPKSALAILAIDDHDGLIQAVHSSDSKYLMKFPGVGKKTAQQMILDLEGKLDGFAVHTSAGKEDAAMHDQQQLDEILEALSGLGYTQREIKRVAPLLEKESFATTQEGLSFAFKQLIK</sequence>
<comment type="domain">
    <text evidence="6">Has three domains with a flexible linker between the domains II and III and assumes an 'L' shape. Domain III is highly mobile and contacts RuvB.</text>
</comment>
<dbReference type="KEGG" id="abae:CL176_07545"/>
<evidence type="ECO:0000256" key="1">
    <source>
        <dbReference type="ARBA" id="ARBA00022490"/>
    </source>
</evidence>
<dbReference type="InterPro" id="IPR000085">
    <property type="entry name" value="RuvA"/>
</dbReference>
<protein>
    <recommendedName>
        <fullName evidence="6">Holliday junction branch migration complex subunit RuvA</fullName>
    </recommendedName>
</protein>
<dbReference type="SUPFAM" id="SSF47781">
    <property type="entry name" value="RuvA domain 2-like"/>
    <property type="match status" value="1"/>
</dbReference>
<feature type="region of interest" description="Domain III" evidence="6">
    <location>
        <begin position="148"/>
        <end position="198"/>
    </location>
</feature>
<dbReference type="SUPFAM" id="SSF50249">
    <property type="entry name" value="Nucleic acid-binding proteins"/>
    <property type="match status" value="1"/>
</dbReference>
<dbReference type="InterPro" id="IPR010994">
    <property type="entry name" value="RuvA_2-like"/>
</dbReference>
<evidence type="ECO:0000313" key="8">
    <source>
        <dbReference type="EMBL" id="AXY25863.1"/>
    </source>
</evidence>
<keyword evidence="2 6" id="KW-0227">DNA damage</keyword>